<evidence type="ECO:0000256" key="6">
    <source>
        <dbReference type="ARBA" id="ARBA00022737"/>
    </source>
</evidence>
<sequence>MAYGFQPSSFVPPRVEVPFEEQLARKTIEILCRAKKALSLRDLVIELGRESHLRLSEKQLHDIITKFPNNFNFVYKDREIENVYVSAVTKLSLCREHCSKQGQCGGAEKEGKPCPYLHMCKFYVIGQCRFGKGCKRNHDIFNQQVRDILTKYGIDVNRSPKEILAEIRSADFDFGDDTSSQASGSTVDHFRRVSELDQDLSDDDDEAESTTMNANVDPTVTEICIFHLRGRCAFGKSCRKLHYNTTYVWQYRKKDLMEWVNFSDDHNREIEMTYSDVNNTECYLDAGNDLLLRMNFDTMRGQGLQGGQIALQVDVRRLSTASSEREKFQPLATTWTWYWQDQTGQWVEYGQGATSGYRSSVDSSSMEQKYLENPSGQMRFATMGHEYAMDFAAMCQQNMEYETKRKVRRRPVFVDNREMEAKKKQSPSNGTTGGKPVSMVTGPALTKPMMSYIPDSWQLDTRHRGHHITDHFQRTVITGVSSCVDEVKKIKDQFFMTMPSTAYITCVERVENGELWMNFASKMEKMKRKSRNSTVDQRTLFHGTTSKYVDAICRQGFDFRFSGKTTGTKFGKGSYFAKSARYADSYTDHGADKEMFLVKVLVGDFAKGDKSMVRPPPKNPADPFELFDSCVDDVSKPNIFVIFTFDQVYPEYVIRYRNRNVTDN</sequence>
<dbReference type="GO" id="GO:0008270">
    <property type="term" value="F:zinc ion binding"/>
    <property type="evidence" value="ECO:0007669"/>
    <property type="project" value="UniProtKB-KW"/>
</dbReference>
<keyword evidence="4" id="KW-0597">Phosphoprotein</keyword>
<dbReference type="PROSITE" id="PS50103">
    <property type="entry name" value="ZF_C3H1"/>
    <property type="match status" value="2"/>
</dbReference>
<keyword evidence="7 11" id="KW-0863">Zinc-finger</keyword>
<dbReference type="CDD" id="cd01439">
    <property type="entry name" value="TCCD_inducible_PARP_like"/>
    <property type="match status" value="1"/>
</dbReference>
<dbReference type="InterPro" id="IPR000571">
    <property type="entry name" value="Znf_CCCH"/>
</dbReference>
<feature type="region of interest" description="Disordered" evidence="12">
    <location>
        <begin position="418"/>
        <end position="438"/>
    </location>
</feature>
<dbReference type="PROSITE" id="PS50918">
    <property type="entry name" value="WWE"/>
    <property type="match status" value="1"/>
</dbReference>
<dbReference type="PROSITE" id="PS51059">
    <property type="entry name" value="PARP_CATALYTIC"/>
    <property type="match status" value="1"/>
</dbReference>
<evidence type="ECO:0000259" key="15">
    <source>
        <dbReference type="PROSITE" id="PS51059"/>
    </source>
</evidence>
<dbReference type="GO" id="GO:1990404">
    <property type="term" value="F:NAD+-protein mono-ADP-ribosyltransferase activity"/>
    <property type="evidence" value="ECO:0007669"/>
    <property type="project" value="TreeGrafter"/>
</dbReference>
<dbReference type="Pfam" id="PF25261">
    <property type="entry name" value="zf-CCCH_PARP12"/>
    <property type="match status" value="1"/>
</dbReference>
<evidence type="ECO:0000256" key="4">
    <source>
        <dbReference type="ARBA" id="ARBA00022553"/>
    </source>
</evidence>
<dbReference type="GO" id="GO:0005737">
    <property type="term" value="C:cytoplasm"/>
    <property type="evidence" value="ECO:0007669"/>
    <property type="project" value="UniProtKB-SubCell"/>
</dbReference>
<evidence type="ECO:0000313" key="17">
    <source>
        <dbReference type="Proteomes" id="UP001186944"/>
    </source>
</evidence>
<dbReference type="Pfam" id="PF00644">
    <property type="entry name" value="PARP"/>
    <property type="match status" value="1"/>
</dbReference>
<dbReference type="InterPro" id="IPR037197">
    <property type="entry name" value="WWE_dom_sf"/>
</dbReference>
<keyword evidence="6" id="KW-0677">Repeat</keyword>
<dbReference type="GO" id="GO:0005634">
    <property type="term" value="C:nucleus"/>
    <property type="evidence" value="ECO:0007669"/>
    <property type="project" value="UniProtKB-SubCell"/>
</dbReference>
<dbReference type="Proteomes" id="UP001186944">
    <property type="component" value="Unassembled WGS sequence"/>
</dbReference>
<dbReference type="EMBL" id="VSWD01000004">
    <property type="protein sequence ID" value="KAK3105260.1"/>
    <property type="molecule type" value="Genomic_DNA"/>
</dbReference>
<protein>
    <recommendedName>
        <fullName evidence="18">Poly [ADP-ribose] polymerase 12-like</fullName>
    </recommendedName>
</protein>
<dbReference type="SMART" id="SM00356">
    <property type="entry name" value="ZnF_C3H1"/>
    <property type="match status" value="2"/>
</dbReference>
<keyword evidence="5 11" id="KW-0479">Metal-binding</keyword>
<evidence type="ECO:0000256" key="2">
    <source>
        <dbReference type="ARBA" id="ARBA00004496"/>
    </source>
</evidence>
<dbReference type="SUPFAM" id="SSF117839">
    <property type="entry name" value="WWE domain"/>
    <property type="match status" value="2"/>
</dbReference>
<evidence type="ECO:0000256" key="7">
    <source>
        <dbReference type="ARBA" id="ARBA00022771"/>
    </source>
</evidence>
<evidence type="ECO:0000256" key="12">
    <source>
        <dbReference type="SAM" id="MobiDB-lite"/>
    </source>
</evidence>
<gene>
    <name evidence="16" type="ORF">FSP39_021031</name>
</gene>
<dbReference type="AlphaFoldDB" id="A0AA88YI04"/>
<dbReference type="InterPro" id="IPR004170">
    <property type="entry name" value="WWE_dom"/>
</dbReference>
<keyword evidence="3" id="KW-0963">Cytoplasm</keyword>
<feature type="zinc finger region" description="C3H1-type" evidence="11">
    <location>
        <begin position="218"/>
        <end position="245"/>
    </location>
</feature>
<evidence type="ECO:0000313" key="16">
    <source>
        <dbReference type="EMBL" id="KAK3105260.1"/>
    </source>
</evidence>
<evidence type="ECO:0000259" key="14">
    <source>
        <dbReference type="PROSITE" id="PS50918"/>
    </source>
</evidence>
<dbReference type="PANTHER" id="PTHR45740">
    <property type="entry name" value="POLY [ADP-RIBOSE] POLYMERASE"/>
    <property type="match status" value="1"/>
</dbReference>
<dbReference type="GO" id="GO:0003950">
    <property type="term" value="F:NAD+ poly-ADP-ribosyltransferase activity"/>
    <property type="evidence" value="ECO:0007669"/>
    <property type="project" value="InterPro"/>
</dbReference>
<organism evidence="16 17">
    <name type="scientific">Pinctada imbricata</name>
    <name type="common">Atlantic pearl-oyster</name>
    <name type="synonym">Pinctada martensii</name>
    <dbReference type="NCBI Taxonomy" id="66713"/>
    <lineage>
        <taxon>Eukaryota</taxon>
        <taxon>Metazoa</taxon>
        <taxon>Spiralia</taxon>
        <taxon>Lophotrochozoa</taxon>
        <taxon>Mollusca</taxon>
        <taxon>Bivalvia</taxon>
        <taxon>Autobranchia</taxon>
        <taxon>Pteriomorphia</taxon>
        <taxon>Pterioida</taxon>
        <taxon>Pterioidea</taxon>
        <taxon>Pteriidae</taxon>
        <taxon>Pinctada</taxon>
    </lineage>
</organism>
<evidence type="ECO:0000256" key="8">
    <source>
        <dbReference type="ARBA" id="ARBA00022833"/>
    </source>
</evidence>
<keyword evidence="9" id="KW-0539">Nucleus</keyword>
<dbReference type="SUPFAM" id="SSF56399">
    <property type="entry name" value="ADP-ribosylation"/>
    <property type="match status" value="1"/>
</dbReference>
<evidence type="ECO:0008006" key="18">
    <source>
        <dbReference type="Google" id="ProtNLM"/>
    </source>
</evidence>
<comment type="caution">
    <text evidence="16">The sequence shown here is derived from an EMBL/GenBank/DDBJ whole genome shotgun (WGS) entry which is preliminary data.</text>
</comment>
<dbReference type="Gene3D" id="1.20.120.1350">
    <property type="entry name" value="Pneumovirus matrix protein 2 (M2), zinc-binding domain"/>
    <property type="match status" value="1"/>
</dbReference>
<keyword evidence="17" id="KW-1185">Reference proteome</keyword>
<evidence type="ECO:0000256" key="10">
    <source>
        <dbReference type="ARBA" id="ARBA00024347"/>
    </source>
</evidence>
<evidence type="ECO:0000256" key="11">
    <source>
        <dbReference type="PROSITE-ProRule" id="PRU00723"/>
    </source>
</evidence>
<dbReference type="InterPro" id="IPR051712">
    <property type="entry name" value="ARTD-AVP"/>
</dbReference>
<dbReference type="PANTHER" id="PTHR45740:SF2">
    <property type="entry name" value="POLY [ADP-RIBOSE] POLYMERASE"/>
    <property type="match status" value="1"/>
</dbReference>
<comment type="subcellular location">
    <subcellularLocation>
        <location evidence="2">Cytoplasm</location>
    </subcellularLocation>
    <subcellularLocation>
        <location evidence="1">Nucleus</location>
    </subcellularLocation>
</comment>
<reference evidence="16" key="1">
    <citation type="submission" date="2019-08" db="EMBL/GenBank/DDBJ databases">
        <title>The improved chromosome-level genome for the pearl oyster Pinctada fucata martensii using PacBio sequencing and Hi-C.</title>
        <authorList>
            <person name="Zheng Z."/>
        </authorList>
    </citation>
    <scope>NUCLEOTIDE SEQUENCE</scope>
    <source>
        <strain evidence="16">ZZ-2019</strain>
        <tissue evidence="16">Adductor muscle</tissue>
    </source>
</reference>
<evidence type="ECO:0000259" key="13">
    <source>
        <dbReference type="PROSITE" id="PS50103"/>
    </source>
</evidence>
<dbReference type="Gene3D" id="3.30.720.50">
    <property type="match status" value="1"/>
</dbReference>
<evidence type="ECO:0000256" key="5">
    <source>
        <dbReference type="ARBA" id="ARBA00022723"/>
    </source>
</evidence>
<keyword evidence="8 11" id="KW-0862">Zinc</keyword>
<accession>A0AA88YI04</accession>
<feature type="domain" description="WWE" evidence="14">
    <location>
        <begin position="323"/>
        <end position="409"/>
    </location>
</feature>
<dbReference type="InterPro" id="IPR057602">
    <property type="entry name" value="Zfn-CCCH_PARP12"/>
</dbReference>
<feature type="domain" description="C3H1-type" evidence="13">
    <location>
        <begin position="119"/>
        <end position="141"/>
    </location>
</feature>
<dbReference type="InterPro" id="IPR012317">
    <property type="entry name" value="Poly(ADP-ribose)pol_cat_dom"/>
</dbReference>
<evidence type="ECO:0000256" key="1">
    <source>
        <dbReference type="ARBA" id="ARBA00004123"/>
    </source>
</evidence>
<name>A0AA88YI04_PINIB</name>
<feature type="domain" description="PARP catalytic" evidence="15">
    <location>
        <begin position="463"/>
        <end position="664"/>
    </location>
</feature>
<feature type="zinc finger region" description="C3H1-type" evidence="11">
    <location>
        <begin position="119"/>
        <end position="141"/>
    </location>
</feature>
<evidence type="ECO:0000256" key="9">
    <source>
        <dbReference type="ARBA" id="ARBA00023242"/>
    </source>
</evidence>
<dbReference type="Pfam" id="PF02825">
    <property type="entry name" value="WWE"/>
    <property type="match status" value="1"/>
</dbReference>
<proteinExistence type="inferred from homology"/>
<comment type="similarity">
    <text evidence="10">Belongs to the ARTD/PARP family.</text>
</comment>
<feature type="domain" description="C3H1-type" evidence="13">
    <location>
        <begin position="218"/>
        <end position="245"/>
    </location>
</feature>
<dbReference type="Gene3D" id="3.90.228.10">
    <property type="match status" value="1"/>
</dbReference>
<evidence type="ECO:0000256" key="3">
    <source>
        <dbReference type="ARBA" id="ARBA00022490"/>
    </source>
</evidence>